<accession>A0A1H4EAY0</accession>
<dbReference type="FunFam" id="3.40.309.10:FF:000009">
    <property type="entry name" value="Aldehyde dehydrogenase A"/>
    <property type="match status" value="1"/>
</dbReference>
<evidence type="ECO:0000259" key="4">
    <source>
        <dbReference type="Pfam" id="PF00171"/>
    </source>
</evidence>
<evidence type="ECO:0000256" key="3">
    <source>
        <dbReference type="ARBA" id="ARBA00023002"/>
    </source>
</evidence>
<evidence type="ECO:0000313" key="6">
    <source>
        <dbReference type="Proteomes" id="UP000198703"/>
    </source>
</evidence>
<evidence type="ECO:0000256" key="2">
    <source>
        <dbReference type="ARBA" id="ARBA00022857"/>
    </source>
</evidence>
<dbReference type="PROSITE" id="PS00070">
    <property type="entry name" value="ALDEHYDE_DEHYDR_CYS"/>
    <property type="match status" value="1"/>
</dbReference>
<dbReference type="PANTHER" id="PTHR43217">
    <property type="entry name" value="SUCCINATE SEMIALDEHYDE DEHYDROGENASE [NAD(P)+] SAD"/>
    <property type="match status" value="1"/>
</dbReference>
<feature type="domain" description="Aldehyde dehydrogenase" evidence="4">
    <location>
        <begin position="10"/>
        <end position="465"/>
    </location>
</feature>
<dbReference type="InterPro" id="IPR016162">
    <property type="entry name" value="Ald_DH_N"/>
</dbReference>
<evidence type="ECO:0000256" key="1">
    <source>
        <dbReference type="ARBA" id="ARBA00009986"/>
    </source>
</evidence>
<dbReference type="GO" id="GO:0004030">
    <property type="term" value="F:aldehyde dehydrogenase [NAD(P)+] activity"/>
    <property type="evidence" value="ECO:0007669"/>
    <property type="project" value="InterPro"/>
</dbReference>
<dbReference type="InterPro" id="IPR044148">
    <property type="entry name" value="ALDH_GabD1-like"/>
</dbReference>
<keyword evidence="3" id="KW-0560">Oxidoreductase</keyword>
<dbReference type="Proteomes" id="UP000198703">
    <property type="component" value="Unassembled WGS sequence"/>
</dbReference>
<dbReference type="STRING" id="89524.SAMN05444370_1136"/>
<keyword evidence="2" id="KW-0521">NADP</keyword>
<proteinExistence type="inferred from homology"/>
<reference evidence="5 6" key="1">
    <citation type="submission" date="2016-10" db="EMBL/GenBank/DDBJ databases">
        <authorList>
            <person name="de Groot N.N."/>
        </authorList>
    </citation>
    <scope>NUCLEOTIDE SEQUENCE [LARGE SCALE GENOMIC DNA]</scope>
    <source>
        <strain evidence="5 6">DSM 15345</strain>
    </source>
</reference>
<dbReference type="FunFam" id="3.40.605.10:FF:000012">
    <property type="entry name" value="NAD-dependent succinate-semialdehyde dehydrogenase"/>
    <property type="match status" value="1"/>
</dbReference>
<dbReference type="GO" id="GO:0004777">
    <property type="term" value="F:succinate-semialdehyde dehydrogenase (NAD+) activity"/>
    <property type="evidence" value="ECO:0007669"/>
    <property type="project" value="TreeGrafter"/>
</dbReference>
<dbReference type="InterPro" id="IPR015590">
    <property type="entry name" value="Aldehyde_DH_dom"/>
</dbReference>
<name>A0A1H4EAY0_9RHOB</name>
<dbReference type="PANTHER" id="PTHR43217:SF1">
    <property type="entry name" value="SUCCINATE SEMIALDEHYDE DEHYDROGENASE [NAD(P)+] SAD"/>
    <property type="match status" value="1"/>
</dbReference>
<dbReference type="InterPro" id="IPR016163">
    <property type="entry name" value="Ald_DH_C"/>
</dbReference>
<dbReference type="RefSeq" id="WP_093255113.1">
    <property type="nucleotide sequence ID" value="NZ_FNQM01000013.1"/>
</dbReference>
<protein>
    <submittedName>
        <fullName evidence="5">Succinate-semialdehyde dehydrogenase / glutarate-semialdehyde dehydrogenase</fullName>
    </submittedName>
</protein>
<dbReference type="Gene3D" id="3.40.605.10">
    <property type="entry name" value="Aldehyde Dehydrogenase, Chain A, domain 1"/>
    <property type="match status" value="1"/>
</dbReference>
<dbReference type="SUPFAM" id="SSF53720">
    <property type="entry name" value="ALDH-like"/>
    <property type="match status" value="1"/>
</dbReference>
<keyword evidence="6" id="KW-1185">Reference proteome</keyword>
<evidence type="ECO:0000313" key="5">
    <source>
        <dbReference type="EMBL" id="SEA82096.1"/>
    </source>
</evidence>
<gene>
    <name evidence="5" type="ORF">SAMN05444370_1136</name>
</gene>
<dbReference type="CDD" id="cd07100">
    <property type="entry name" value="ALDH_SSADH1_GabD1"/>
    <property type="match status" value="1"/>
</dbReference>
<dbReference type="InterPro" id="IPR016160">
    <property type="entry name" value="Ald_DH_CS_CYS"/>
</dbReference>
<dbReference type="InterPro" id="IPR047110">
    <property type="entry name" value="GABD/Sad-like"/>
</dbReference>
<dbReference type="InterPro" id="IPR016161">
    <property type="entry name" value="Ald_DH/histidinol_DH"/>
</dbReference>
<dbReference type="Gene3D" id="3.40.309.10">
    <property type="entry name" value="Aldehyde Dehydrogenase, Chain A, domain 2"/>
    <property type="match status" value="1"/>
</dbReference>
<dbReference type="AlphaFoldDB" id="A0A1H4EAY0"/>
<dbReference type="EMBL" id="FNQM01000013">
    <property type="protein sequence ID" value="SEA82096.1"/>
    <property type="molecule type" value="Genomic_DNA"/>
</dbReference>
<organism evidence="5 6">
    <name type="scientific">Rubrimonas cliftonensis</name>
    <dbReference type="NCBI Taxonomy" id="89524"/>
    <lineage>
        <taxon>Bacteria</taxon>
        <taxon>Pseudomonadati</taxon>
        <taxon>Pseudomonadota</taxon>
        <taxon>Alphaproteobacteria</taxon>
        <taxon>Rhodobacterales</taxon>
        <taxon>Paracoccaceae</taxon>
        <taxon>Rubrimonas</taxon>
    </lineage>
</organism>
<dbReference type="OrthoDB" id="9812625at2"/>
<comment type="similarity">
    <text evidence="1">Belongs to the aldehyde dehydrogenase family.</text>
</comment>
<sequence>MSIAARRIEERDRRFTTIDPSSGEPLSHYDLMSDDQAFAVVEQAHAAFGAWSRRSMEERGAAVTRLGETIRAAADEIADLMSREMGKLRSASADEVAACAAICDYTVGEAQTYLADEERPLADGGVGLVTYRPIGVIYGIQPWNFPLYQVIRYAVANVAAGNTVLLKHAENVTGSGLLIAELFRRAGFPDGVFSVLVIDHDQSDRIIEHAHVRGVTMTGSTRAGAHIAARAGAVVKKTVLELGSNDAFMVLEDADLDLAVESCVRGRVYNNGETCIAAKRFVVVDAIYEAFRDRFVARMEAIRCGDPFDAGSELGPMAREDLRDGLHEQVRRSVEKGARVLCGGEMPGGRGWYYPATVLENVAPGMPAYDDELFGPVAALIRVSDEAEAIRVANDSRYGLGGGIFSRDVDRARAIARDAFETGMVFINGYDLAQANMPFGGVKQSGYGREHGGAGIREFVNVKAVNMLG</sequence>
<dbReference type="Pfam" id="PF00171">
    <property type="entry name" value="Aldedh"/>
    <property type="match status" value="1"/>
</dbReference>